<dbReference type="SUPFAM" id="SSF55068">
    <property type="entry name" value="Peptide methionine sulfoxide reductase"/>
    <property type="match status" value="1"/>
</dbReference>
<dbReference type="NCBIfam" id="TIGR00401">
    <property type="entry name" value="msrA"/>
    <property type="match status" value="1"/>
</dbReference>
<feature type="signal peptide" evidence="5">
    <location>
        <begin position="1"/>
        <end position="32"/>
    </location>
</feature>
<dbReference type="Pfam" id="PF01625">
    <property type="entry name" value="PMSR"/>
    <property type="match status" value="1"/>
</dbReference>
<accession>A0A1H3BC10</accession>
<comment type="catalytic activity">
    <reaction evidence="2 4">
        <text>L-methionyl-[protein] + [thioredoxin]-disulfide + H2O = L-methionyl-(S)-S-oxide-[protein] + [thioredoxin]-dithiol</text>
        <dbReference type="Rhea" id="RHEA:14217"/>
        <dbReference type="Rhea" id="RHEA-COMP:10698"/>
        <dbReference type="Rhea" id="RHEA-COMP:10700"/>
        <dbReference type="Rhea" id="RHEA-COMP:12313"/>
        <dbReference type="Rhea" id="RHEA-COMP:12315"/>
        <dbReference type="ChEBI" id="CHEBI:15377"/>
        <dbReference type="ChEBI" id="CHEBI:16044"/>
        <dbReference type="ChEBI" id="CHEBI:29950"/>
        <dbReference type="ChEBI" id="CHEBI:44120"/>
        <dbReference type="ChEBI" id="CHEBI:50058"/>
        <dbReference type="EC" id="1.8.4.11"/>
    </reaction>
</comment>
<name>A0A1H3BC10_9RHOB</name>
<dbReference type="RefSeq" id="WP_074737507.1">
    <property type="nucleotide sequence ID" value="NZ_FNNP01000005.1"/>
</dbReference>
<dbReference type="Gene3D" id="3.30.1060.10">
    <property type="entry name" value="Peptide methionine sulphoxide reductase MsrA"/>
    <property type="match status" value="1"/>
</dbReference>
<feature type="domain" description="Peptide methionine sulphoxide reductase MsrA" evidence="6">
    <location>
        <begin position="38"/>
        <end position="180"/>
    </location>
</feature>
<evidence type="ECO:0000313" key="8">
    <source>
        <dbReference type="Proteomes" id="UP000183400"/>
    </source>
</evidence>
<dbReference type="PANTHER" id="PTHR43774:SF1">
    <property type="entry name" value="PEPTIDE METHIONINE SULFOXIDE REDUCTASE MSRA 2"/>
    <property type="match status" value="1"/>
</dbReference>
<keyword evidence="5" id="KW-0732">Signal</keyword>
<dbReference type="HAMAP" id="MF_01401">
    <property type="entry name" value="MsrA"/>
    <property type="match status" value="1"/>
</dbReference>
<keyword evidence="8" id="KW-1185">Reference proteome</keyword>
<comment type="function">
    <text evidence="4">Has an important function as a repair enzyme for proteins that have been inactivated by oxidation. Catalyzes the reversible oxidation-reduction of methionine sulfoxide in proteins to methionine.</text>
</comment>
<feature type="active site" evidence="4">
    <location>
        <position position="44"/>
    </location>
</feature>
<organism evidence="7 8">
    <name type="scientific">Ruegeria halocynthiae</name>
    <dbReference type="NCBI Taxonomy" id="985054"/>
    <lineage>
        <taxon>Bacteria</taxon>
        <taxon>Pseudomonadati</taxon>
        <taxon>Pseudomonadota</taxon>
        <taxon>Alphaproteobacteria</taxon>
        <taxon>Rhodobacterales</taxon>
        <taxon>Roseobacteraceae</taxon>
        <taxon>Ruegeria</taxon>
    </lineage>
</organism>
<reference evidence="8" key="1">
    <citation type="submission" date="2016-10" db="EMBL/GenBank/DDBJ databases">
        <authorList>
            <person name="Varghese N."/>
            <person name="Submissions S."/>
        </authorList>
    </citation>
    <scope>NUCLEOTIDE SEQUENCE [LARGE SCALE GENOMIC DNA]</scope>
    <source>
        <strain evidence="8">DSM 27839</strain>
    </source>
</reference>
<proteinExistence type="inferred from homology"/>
<evidence type="ECO:0000259" key="6">
    <source>
        <dbReference type="Pfam" id="PF01625"/>
    </source>
</evidence>
<dbReference type="PANTHER" id="PTHR43774">
    <property type="entry name" value="PEPTIDE METHIONINE SULFOXIDE REDUCTASE"/>
    <property type="match status" value="1"/>
</dbReference>
<dbReference type="AlphaFoldDB" id="A0A1H3BC10"/>
<evidence type="ECO:0000256" key="1">
    <source>
        <dbReference type="ARBA" id="ARBA00023002"/>
    </source>
</evidence>
<comment type="catalytic activity">
    <reaction evidence="3 4">
        <text>[thioredoxin]-disulfide + L-methionine + H2O = L-methionine (S)-S-oxide + [thioredoxin]-dithiol</text>
        <dbReference type="Rhea" id="RHEA:19993"/>
        <dbReference type="Rhea" id="RHEA-COMP:10698"/>
        <dbReference type="Rhea" id="RHEA-COMP:10700"/>
        <dbReference type="ChEBI" id="CHEBI:15377"/>
        <dbReference type="ChEBI" id="CHEBI:29950"/>
        <dbReference type="ChEBI" id="CHEBI:50058"/>
        <dbReference type="ChEBI" id="CHEBI:57844"/>
        <dbReference type="ChEBI" id="CHEBI:58772"/>
        <dbReference type="EC" id="1.8.4.11"/>
    </reaction>
</comment>
<dbReference type="GO" id="GO:0033744">
    <property type="term" value="F:L-methionine:thioredoxin-disulfide S-oxidoreductase activity"/>
    <property type="evidence" value="ECO:0007669"/>
    <property type="project" value="RHEA"/>
</dbReference>
<dbReference type="STRING" id="985054.SAMN05444358_105124"/>
<protein>
    <recommendedName>
        <fullName evidence="4">Peptide methionine sulfoxide reductase MsrA</fullName>
        <shortName evidence="4">Protein-methionine-S-oxide reductase</shortName>
        <ecNumber evidence="4">1.8.4.11</ecNumber>
    </recommendedName>
    <alternativeName>
        <fullName evidence="4">Peptide-methionine (S)-S-oxide reductase</fullName>
        <shortName evidence="4">Peptide Met(O) reductase</shortName>
    </alternativeName>
</protein>
<evidence type="ECO:0000256" key="5">
    <source>
        <dbReference type="SAM" id="SignalP"/>
    </source>
</evidence>
<comment type="similarity">
    <text evidence="4">Belongs to the MsrA Met sulfoxide reductase family.</text>
</comment>
<feature type="chain" id="PRO_5010360714" description="Peptide methionine sulfoxide reductase MsrA" evidence="5">
    <location>
        <begin position="33"/>
        <end position="223"/>
    </location>
</feature>
<evidence type="ECO:0000313" key="7">
    <source>
        <dbReference type="EMBL" id="SDX39238.1"/>
    </source>
</evidence>
<dbReference type="EC" id="1.8.4.11" evidence="4"/>
<dbReference type="Proteomes" id="UP000183400">
    <property type="component" value="Unassembled WGS sequence"/>
</dbReference>
<dbReference type="InterPro" id="IPR036509">
    <property type="entry name" value="Met_Sox_Rdtase_MsrA_sf"/>
</dbReference>
<evidence type="ECO:0000256" key="4">
    <source>
        <dbReference type="HAMAP-Rule" id="MF_01401"/>
    </source>
</evidence>
<dbReference type="EMBL" id="FNNP01000005">
    <property type="protein sequence ID" value="SDX39238.1"/>
    <property type="molecule type" value="Genomic_DNA"/>
</dbReference>
<evidence type="ECO:0000256" key="3">
    <source>
        <dbReference type="ARBA" id="ARBA00048782"/>
    </source>
</evidence>
<gene>
    <name evidence="4" type="primary">msrA</name>
    <name evidence="7" type="ORF">SAMN05444358_105124</name>
</gene>
<evidence type="ECO:0000256" key="2">
    <source>
        <dbReference type="ARBA" id="ARBA00047806"/>
    </source>
</evidence>
<dbReference type="GO" id="GO:0008113">
    <property type="term" value="F:peptide-methionine (S)-S-oxide reductase activity"/>
    <property type="evidence" value="ECO:0007669"/>
    <property type="project" value="UniProtKB-UniRule"/>
</dbReference>
<sequence>MPRIIYHDYLKPSLLFVLILLAAMLRALPAPAAGTETLTVAGGCFWCVESDFESVPGVIGAVSGYTGGKTASPTYDQVSKGGTGHYEAVQITFDPARVSRETLLNMFFRSVDPTDADGQFCDRGESYRTAVFVSNTGEKALVQQAKTDAQNALGQTVVTPILQAATFYLAEAYHQDYYKGDKLVLTRFGPKRQKNAYKAYRKACGRDARVKQLWGSDAPFAGS</sequence>
<dbReference type="OrthoDB" id="4174719at2"/>
<keyword evidence="1 4" id="KW-0560">Oxidoreductase</keyword>
<dbReference type="InterPro" id="IPR002569">
    <property type="entry name" value="Met_Sox_Rdtase_MsrA_dom"/>
</dbReference>